<dbReference type="AlphaFoldDB" id="A0A5B6W2M9"/>
<dbReference type="Pfam" id="PF22936">
    <property type="entry name" value="Pol_BBD"/>
    <property type="match status" value="1"/>
</dbReference>
<dbReference type="Proteomes" id="UP000325315">
    <property type="component" value="Unassembled WGS sequence"/>
</dbReference>
<reference evidence="3" key="1">
    <citation type="journal article" date="2019" name="Plant Biotechnol. J.">
        <title>Genome sequencing of the Australian wild diploid species Gossypium australe highlights disease resistance and delayed gland morphogenesis.</title>
        <authorList>
            <person name="Cai Y."/>
            <person name="Cai X."/>
            <person name="Wang Q."/>
            <person name="Wang P."/>
            <person name="Zhang Y."/>
            <person name="Cai C."/>
            <person name="Xu Y."/>
            <person name="Wang K."/>
            <person name="Zhou Z."/>
            <person name="Wang C."/>
            <person name="Geng S."/>
            <person name="Li B."/>
            <person name="Dong Q."/>
            <person name="Hou Y."/>
            <person name="Wang H."/>
            <person name="Ai P."/>
            <person name="Liu Z."/>
            <person name="Yi F."/>
            <person name="Sun M."/>
            <person name="An G."/>
            <person name="Cheng J."/>
            <person name="Zhang Y."/>
            <person name="Shi Q."/>
            <person name="Xie Y."/>
            <person name="Shi X."/>
            <person name="Chang Y."/>
            <person name="Huang F."/>
            <person name="Chen Y."/>
            <person name="Hong S."/>
            <person name="Mi L."/>
            <person name="Sun Q."/>
            <person name="Zhang L."/>
            <person name="Zhou B."/>
            <person name="Peng R."/>
            <person name="Zhang X."/>
            <person name="Liu F."/>
        </authorList>
    </citation>
    <scope>NUCLEOTIDE SEQUENCE [LARGE SCALE GENOMIC DNA]</scope>
    <source>
        <strain evidence="3">cv. PA1801</strain>
    </source>
</reference>
<evidence type="ECO:0000259" key="1">
    <source>
        <dbReference type="Pfam" id="PF22936"/>
    </source>
</evidence>
<gene>
    <name evidence="2" type="ORF">EPI10_025560</name>
</gene>
<protein>
    <submittedName>
        <fullName evidence="2">Retrovirus-related Pol polyprotein from transposon TNT 1-94</fullName>
    </submittedName>
</protein>
<keyword evidence="3" id="KW-1185">Reference proteome</keyword>
<dbReference type="Gene3D" id="4.10.60.10">
    <property type="entry name" value="Zinc finger, CCHC-type"/>
    <property type="match status" value="1"/>
</dbReference>
<dbReference type="EMBL" id="SMMG02000005">
    <property type="protein sequence ID" value="KAA3475372.1"/>
    <property type="molecule type" value="Genomic_DNA"/>
</dbReference>
<feature type="domain" description="Retrovirus-related Pol polyprotein from transposon TNT 1-94-like beta-barrel" evidence="1">
    <location>
        <begin position="60"/>
        <end position="132"/>
    </location>
</feature>
<dbReference type="InterPro" id="IPR054722">
    <property type="entry name" value="PolX-like_BBD"/>
</dbReference>
<dbReference type="OrthoDB" id="1000085at2759"/>
<organism evidence="2 3">
    <name type="scientific">Gossypium australe</name>
    <dbReference type="NCBI Taxonomy" id="47621"/>
    <lineage>
        <taxon>Eukaryota</taxon>
        <taxon>Viridiplantae</taxon>
        <taxon>Streptophyta</taxon>
        <taxon>Embryophyta</taxon>
        <taxon>Tracheophyta</taxon>
        <taxon>Spermatophyta</taxon>
        <taxon>Magnoliopsida</taxon>
        <taxon>eudicotyledons</taxon>
        <taxon>Gunneridae</taxon>
        <taxon>Pentapetalae</taxon>
        <taxon>rosids</taxon>
        <taxon>malvids</taxon>
        <taxon>Malvales</taxon>
        <taxon>Malvaceae</taxon>
        <taxon>Malvoideae</taxon>
        <taxon>Gossypium</taxon>
    </lineage>
</organism>
<evidence type="ECO:0000313" key="3">
    <source>
        <dbReference type="Proteomes" id="UP000325315"/>
    </source>
</evidence>
<sequence>MKKKKKQYRSNVQCYYCKKYGHVKAYCWKREKQAKYAEGDEDIKLFMAYQDDIIASKDIWFLDSDYSNHMTGIKSLFKELDESYKVKMQVEGKGTVAINNGYGNIKLLYNVYFIPTLSQNLLSIGQLMGSGYSV</sequence>
<dbReference type="SUPFAM" id="SSF57756">
    <property type="entry name" value="Retrovirus zinc finger-like domains"/>
    <property type="match status" value="1"/>
</dbReference>
<comment type="caution">
    <text evidence="2">The sequence shown here is derived from an EMBL/GenBank/DDBJ whole genome shotgun (WGS) entry which is preliminary data.</text>
</comment>
<dbReference type="GO" id="GO:0008270">
    <property type="term" value="F:zinc ion binding"/>
    <property type="evidence" value="ECO:0007669"/>
    <property type="project" value="InterPro"/>
</dbReference>
<dbReference type="GO" id="GO:0003676">
    <property type="term" value="F:nucleic acid binding"/>
    <property type="evidence" value="ECO:0007669"/>
    <property type="project" value="InterPro"/>
</dbReference>
<dbReference type="InterPro" id="IPR036875">
    <property type="entry name" value="Znf_CCHC_sf"/>
</dbReference>
<proteinExistence type="predicted"/>
<name>A0A5B6W2M9_9ROSI</name>
<accession>A0A5B6W2M9</accession>
<evidence type="ECO:0000313" key="2">
    <source>
        <dbReference type="EMBL" id="KAA3475372.1"/>
    </source>
</evidence>